<keyword evidence="1" id="KW-0175">Coiled coil</keyword>
<evidence type="ECO:0000313" key="2">
    <source>
        <dbReference type="EMBL" id="CAE6361887.1"/>
    </source>
</evidence>
<evidence type="ECO:0000256" key="1">
    <source>
        <dbReference type="SAM" id="Coils"/>
    </source>
</evidence>
<organism evidence="2 3">
    <name type="scientific">Rhizoctonia solani</name>
    <dbReference type="NCBI Taxonomy" id="456999"/>
    <lineage>
        <taxon>Eukaryota</taxon>
        <taxon>Fungi</taxon>
        <taxon>Dikarya</taxon>
        <taxon>Basidiomycota</taxon>
        <taxon>Agaricomycotina</taxon>
        <taxon>Agaricomycetes</taxon>
        <taxon>Cantharellales</taxon>
        <taxon>Ceratobasidiaceae</taxon>
        <taxon>Rhizoctonia</taxon>
    </lineage>
</organism>
<gene>
    <name evidence="2" type="ORF">RDB_LOCUS19779</name>
</gene>
<protein>
    <submittedName>
        <fullName evidence="2">Uncharacterized protein</fullName>
    </submittedName>
</protein>
<evidence type="ECO:0000313" key="3">
    <source>
        <dbReference type="Proteomes" id="UP000663846"/>
    </source>
</evidence>
<dbReference type="Proteomes" id="UP000663846">
    <property type="component" value="Unassembled WGS sequence"/>
</dbReference>
<sequence>MSHTNTSYDTLQSFDSDPAVDYESRPIKVDRSTFGNTVGGVIPLQLSLSDILSREYMSKVIVSTALMSDGAIYPHSYGYSFLHEMYVRDPNLFMGNPLLLRLYNGAPVVLGTGLWYQKMPVFFLAPGSRYQESIPTEIFEDQINGLRMQAHGLNDMIATLAQELATTREELNSTNVELDAWRETLDICVRSAAGSYSSVPSVKSEVTSVIDAASANEKRGFKRPKCEDL</sequence>
<accession>A0A8H2ZWD8</accession>
<feature type="coiled-coil region" evidence="1">
    <location>
        <begin position="157"/>
        <end position="184"/>
    </location>
</feature>
<reference evidence="2" key="1">
    <citation type="submission" date="2021-01" db="EMBL/GenBank/DDBJ databases">
        <authorList>
            <person name="Kaushik A."/>
        </authorList>
    </citation>
    <scope>NUCLEOTIDE SEQUENCE</scope>
    <source>
        <strain evidence="2">AG1-1C</strain>
    </source>
</reference>
<dbReference type="AlphaFoldDB" id="A0A8H2ZWD8"/>
<comment type="caution">
    <text evidence="2">The sequence shown here is derived from an EMBL/GenBank/DDBJ whole genome shotgun (WGS) entry which is preliminary data.</text>
</comment>
<proteinExistence type="predicted"/>
<name>A0A8H2ZWD8_9AGAM</name>
<dbReference type="EMBL" id="CAJMWS010000100">
    <property type="protein sequence ID" value="CAE6361887.1"/>
    <property type="molecule type" value="Genomic_DNA"/>
</dbReference>